<dbReference type="Proteomes" id="UP000595362">
    <property type="component" value="Chromosome"/>
</dbReference>
<gene>
    <name evidence="3" type="primary">cpaB</name>
    <name evidence="3" type="ORF">HYS17_04170</name>
</gene>
<protein>
    <submittedName>
        <fullName evidence="3">Flp pilus assembly protein CpaB</fullName>
    </submittedName>
</protein>
<keyword evidence="1" id="KW-0472">Membrane</keyword>
<keyword evidence="1" id="KW-1133">Transmembrane helix</keyword>
<evidence type="ECO:0000256" key="1">
    <source>
        <dbReference type="SAM" id="Phobius"/>
    </source>
</evidence>
<evidence type="ECO:0000313" key="4">
    <source>
        <dbReference type="Proteomes" id="UP000595362"/>
    </source>
</evidence>
<dbReference type="CDD" id="cd11614">
    <property type="entry name" value="SAF_CpaB_FlgA_like"/>
    <property type="match status" value="1"/>
</dbReference>
<dbReference type="SMART" id="SM00858">
    <property type="entry name" value="SAF"/>
    <property type="match status" value="1"/>
</dbReference>
<feature type="domain" description="SAF" evidence="2">
    <location>
        <begin position="42"/>
        <end position="109"/>
    </location>
</feature>
<dbReference type="EMBL" id="CP066681">
    <property type="protein sequence ID" value="QQG36972.1"/>
    <property type="molecule type" value="Genomic_DNA"/>
</dbReference>
<dbReference type="NCBIfam" id="TIGR03177">
    <property type="entry name" value="pilus_cpaB"/>
    <property type="match status" value="1"/>
</dbReference>
<organism evidence="3 4">
    <name type="scientific">Micavibrio aeruginosavorus</name>
    <dbReference type="NCBI Taxonomy" id="349221"/>
    <lineage>
        <taxon>Bacteria</taxon>
        <taxon>Pseudomonadati</taxon>
        <taxon>Bdellovibrionota</taxon>
        <taxon>Bdellovibrionia</taxon>
        <taxon>Bdellovibrionales</taxon>
        <taxon>Pseudobdellovibrionaceae</taxon>
        <taxon>Micavibrio</taxon>
    </lineage>
</organism>
<dbReference type="Pfam" id="PF08666">
    <property type="entry name" value="SAF"/>
    <property type="match status" value="1"/>
</dbReference>
<dbReference type="InterPro" id="IPR031571">
    <property type="entry name" value="RcpC_dom"/>
</dbReference>
<name>A0A7T5R3S7_9BACT</name>
<evidence type="ECO:0000259" key="2">
    <source>
        <dbReference type="SMART" id="SM00858"/>
    </source>
</evidence>
<sequence>MNRNVLIVMAGGFLVAVLVAMVVQATLKTDKKKQPVKEEARVQIVVAAKPLKLGETLTADNVKWQDWPKSGVFEGLLLKQGDKKITDIASGKVKRAVAVGEPVTKSVLIDKKVNYLSATLKPGMRAVAITANAASAAGGFVAPGDYVDIVLTYRPRFTVPSNLADEESRAIVQKNLWRRASETIMQNVKVLAVDQAVVRNEEKVKAGKVYTMEVDPVGAQVLAMAGSVGSLELVLRGLGDDKVTDSKIPAASDARMTNLFNEIMRDIEGQRGGSGDESIVRLYNGNYVNQINVEP</sequence>
<keyword evidence="1" id="KW-0812">Transmembrane</keyword>
<accession>A0A7T5R3S7</accession>
<dbReference type="InterPro" id="IPR017592">
    <property type="entry name" value="Pilus_assmbl_Flp-typ_CpaB"/>
</dbReference>
<feature type="transmembrane region" description="Helical" evidence="1">
    <location>
        <begin position="6"/>
        <end position="27"/>
    </location>
</feature>
<dbReference type="Pfam" id="PF16976">
    <property type="entry name" value="RcpC"/>
    <property type="match status" value="1"/>
</dbReference>
<dbReference type="InterPro" id="IPR013974">
    <property type="entry name" value="SAF"/>
</dbReference>
<reference evidence="3 4" key="1">
    <citation type="submission" date="2020-07" db="EMBL/GenBank/DDBJ databases">
        <title>Huge and variable diversity of episymbiotic CPR bacteria and DPANN archaea in groundwater ecosystems.</title>
        <authorList>
            <person name="He C.Y."/>
            <person name="Keren R."/>
            <person name="Whittaker M."/>
            <person name="Farag I.F."/>
            <person name="Doudna J."/>
            <person name="Cate J.H.D."/>
            <person name="Banfield J.F."/>
        </authorList>
    </citation>
    <scope>NUCLEOTIDE SEQUENCE [LARGE SCALE GENOMIC DNA]</scope>
    <source>
        <strain evidence="3">NC_groundwater_70_Ag_B-0.1um_54_66</strain>
    </source>
</reference>
<proteinExistence type="predicted"/>
<evidence type="ECO:0000313" key="3">
    <source>
        <dbReference type="EMBL" id="QQG36972.1"/>
    </source>
</evidence>
<dbReference type="AlphaFoldDB" id="A0A7T5R3S7"/>